<keyword evidence="4" id="KW-0378">Hydrolase</keyword>
<accession>A0AA86T4R5</accession>
<keyword evidence="1" id="KW-0004">4Fe-4S</keyword>
<evidence type="ECO:0000256" key="4">
    <source>
        <dbReference type="ARBA" id="ARBA00022801"/>
    </source>
</evidence>
<evidence type="ECO:0000313" key="11">
    <source>
        <dbReference type="EMBL" id="CAI4030337.1"/>
    </source>
</evidence>
<proteinExistence type="inferred from homology"/>
<keyword evidence="2" id="KW-0479">Metal-binding</keyword>
<dbReference type="GO" id="GO:0051539">
    <property type="term" value="F:4 iron, 4 sulfur cluster binding"/>
    <property type="evidence" value="ECO:0007669"/>
    <property type="project" value="UniProtKB-KW"/>
</dbReference>
<sequence>MRALAILNREIVACTSCPRLVDYRTRVAADKRRQYREWTYWGKPVPGFGDPAARLYVLGLAPAAHGGNRTGRVFTGDRSGDWLYEALHRFGFANQAASLHRDDGLKLSDCYIGATVRCAPPGNKPKPNEFLACRRFLLQEIQSLRRVCVVVTLGKIAFDHYLKARTELGWEVPKPVPRFAHKTVCRLPAGVTLIGSYHPSQQNTFTGKLTRPMFHSVFEEARRILS</sequence>
<evidence type="ECO:0000256" key="9">
    <source>
        <dbReference type="ARBA" id="ARBA00023887"/>
    </source>
</evidence>
<dbReference type="Proteomes" id="UP001179121">
    <property type="component" value="Chromosome"/>
</dbReference>
<keyword evidence="6" id="KW-0411">Iron-sulfur</keyword>
<dbReference type="SMART" id="SM00987">
    <property type="entry name" value="UreE_C"/>
    <property type="match status" value="1"/>
</dbReference>
<keyword evidence="7" id="KW-0234">DNA repair</keyword>
<dbReference type="GO" id="GO:0046872">
    <property type="term" value="F:metal ion binding"/>
    <property type="evidence" value="ECO:0007669"/>
    <property type="project" value="UniProtKB-KW"/>
</dbReference>
<dbReference type="SUPFAM" id="SSF52141">
    <property type="entry name" value="Uracil-DNA glycosylase-like"/>
    <property type="match status" value="1"/>
</dbReference>
<protein>
    <recommendedName>
        <fullName evidence="9">Type-5 uracil-DNA glycosylase</fullName>
    </recommendedName>
</protein>
<evidence type="ECO:0000256" key="3">
    <source>
        <dbReference type="ARBA" id="ARBA00022763"/>
    </source>
</evidence>
<dbReference type="PANTHER" id="PTHR33693">
    <property type="entry name" value="TYPE-5 URACIL-DNA GLYCOSYLASE"/>
    <property type="match status" value="1"/>
</dbReference>
<evidence type="ECO:0000256" key="2">
    <source>
        <dbReference type="ARBA" id="ARBA00022723"/>
    </source>
</evidence>
<dbReference type="InterPro" id="IPR005122">
    <property type="entry name" value="Uracil-DNA_glycosylase-like"/>
</dbReference>
<evidence type="ECO:0000256" key="1">
    <source>
        <dbReference type="ARBA" id="ARBA00022485"/>
    </source>
</evidence>
<evidence type="ECO:0000256" key="7">
    <source>
        <dbReference type="ARBA" id="ARBA00023204"/>
    </source>
</evidence>
<evidence type="ECO:0000256" key="8">
    <source>
        <dbReference type="ARBA" id="ARBA00023779"/>
    </source>
</evidence>
<evidence type="ECO:0000256" key="6">
    <source>
        <dbReference type="ARBA" id="ARBA00023014"/>
    </source>
</evidence>
<keyword evidence="12" id="KW-1185">Reference proteome</keyword>
<dbReference type="SMART" id="SM00986">
    <property type="entry name" value="UDG"/>
    <property type="match status" value="1"/>
</dbReference>
<dbReference type="EMBL" id="OX365700">
    <property type="protein sequence ID" value="CAI4030337.1"/>
    <property type="molecule type" value="Genomic_DNA"/>
</dbReference>
<organism evidence="11 12">
    <name type="scientific">Nitrospira tepida</name>
    <dbReference type="NCBI Taxonomy" id="2973512"/>
    <lineage>
        <taxon>Bacteria</taxon>
        <taxon>Pseudomonadati</taxon>
        <taxon>Nitrospirota</taxon>
        <taxon>Nitrospiria</taxon>
        <taxon>Nitrospirales</taxon>
        <taxon>Nitrospiraceae</taxon>
        <taxon>Nitrospira</taxon>
    </lineage>
</organism>
<dbReference type="InterPro" id="IPR044147">
    <property type="entry name" value="UdgB-like"/>
</dbReference>
<keyword evidence="3" id="KW-0227">DNA damage</keyword>
<dbReference type="RefSeq" id="WP_289267329.1">
    <property type="nucleotide sequence ID" value="NZ_OX365700.1"/>
</dbReference>
<name>A0AA86T4R5_9BACT</name>
<dbReference type="AlphaFoldDB" id="A0AA86T4R5"/>
<gene>
    <name evidence="11" type="ORF">DNFV4_00765</name>
</gene>
<dbReference type="KEGG" id="nti:DNFV4_00765"/>
<dbReference type="Pfam" id="PF03167">
    <property type="entry name" value="UDG"/>
    <property type="match status" value="1"/>
</dbReference>
<dbReference type="GO" id="GO:0006284">
    <property type="term" value="P:base-excision repair"/>
    <property type="evidence" value="ECO:0007669"/>
    <property type="project" value="InterPro"/>
</dbReference>
<comment type="similarity">
    <text evidence="8">Belongs to the uracil-DNA glycosylase (UDG) superfamily. Type 5 (UDGb) family.</text>
</comment>
<dbReference type="Gene3D" id="3.40.470.10">
    <property type="entry name" value="Uracil-DNA glycosylase-like domain"/>
    <property type="match status" value="1"/>
</dbReference>
<evidence type="ECO:0000259" key="10">
    <source>
        <dbReference type="SMART" id="SM00986"/>
    </source>
</evidence>
<dbReference type="InterPro" id="IPR051536">
    <property type="entry name" value="UDG_Type-4/5"/>
</dbReference>
<dbReference type="InterPro" id="IPR036895">
    <property type="entry name" value="Uracil-DNA_glycosylase-like_sf"/>
</dbReference>
<evidence type="ECO:0000313" key="12">
    <source>
        <dbReference type="Proteomes" id="UP001179121"/>
    </source>
</evidence>
<evidence type="ECO:0000256" key="5">
    <source>
        <dbReference type="ARBA" id="ARBA00023004"/>
    </source>
</evidence>
<dbReference type="CDD" id="cd10031">
    <property type="entry name" value="UDG-F5_TTUDGB_like"/>
    <property type="match status" value="1"/>
</dbReference>
<feature type="domain" description="Uracil-DNA glycosylase-like" evidence="10">
    <location>
        <begin position="46"/>
        <end position="218"/>
    </location>
</feature>
<dbReference type="PANTHER" id="PTHR33693:SF3">
    <property type="entry name" value="TYPE-5 URACIL-DNA GLYCOSYLASE"/>
    <property type="match status" value="1"/>
</dbReference>
<dbReference type="GO" id="GO:0004844">
    <property type="term" value="F:uracil DNA N-glycosylase activity"/>
    <property type="evidence" value="ECO:0007669"/>
    <property type="project" value="InterPro"/>
</dbReference>
<dbReference type="GO" id="GO:0033958">
    <property type="term" value="F:DNA-deoxyinosine glycosylase activity"/>
    <property type="evidence" value="ECO:0007669"/>
    <property type="project" value="InterPro"/>
</dbReference>
<reference evidence="11" key="1">
    <citation type="submission" date="2022-10" db="EMBL/GenBank/DDBJ databases">
        <authorList>
            <person name="Koch H."/>
        </authorList>
    </citation>
    <scope>NUCLEOTIDE SEQUENCE</scope>
    <source>
        <strain evidence="11">DNF</strain>
    </source>
</reference>
<keyword evidence="5" id="KW-0408">Iron</keyword>